<dbReference type="GO" id="GO:0009401">
    <property type="term" value="P:phosphoenolpyruvate-dependent sugar phosphotransferase system"/>
    <property type="evidence" value="ECO:0007669"/>
    <property type="project" value="UniProtKB-KW"/>
</dbReference>
<keyword evidence="3" id="KW-0963">Cytoplasm</keyword>
<dbReference type="Pfam" id="PF03610">
    <property type="entry name" value="EIIA-man"/>
    <property type="match status" value="1"/>
</dbReference>
<dbReference type="RefSeq" id="WP_127979844.1">
    <property type="nucleotide sequence ID" value="NZ_JBPFMR010000098.1"/>
</dbReference>
<evidence type="ECO:0000256" key="4">
    <source>
        <dbReference type="ARBA" id="ARBA00022597"/>
    </source>
</evidence>
<comment type="subcellular location">
    <subcellularLocation>
        <location evidence="1">Cytoplasm</location>
    </subcellularLocation>
</comment>
<name>A0A437UHX9_ENTAV</name>
<dbReference type="InterPro" id="IPR036662">
    <property type="entry name" value="PTS_EIIA_man-typ_sf"/>
</dbReference>
<feature type="domain" description="PTS EIIA type-4" evidence="8">
    <location>
        <begin position="27"/>
        <end position="152"/>
    </location>
</feature>
<evidence type="ECO:0000256" key="6">
    <source>
        <dbReference type="ARBA" id="ARBA00022683"/>
    </source>
</evidence>
<dbReference type="PANTHER" id="PTHR33799">
    <property type="entry name" value="PTS PERMEASE-RELATED-RELATED"/>
    <property type="match status" value="1"/>
</dbReference>
<keyword evidence="7" id="KW-0418">Kinase</keyword>
<dbReference type="EMBL" id="RYZS01000002">
    <property type="protein sequence ID" value="RVU93195.1"/>
    <property type="molecule type" value="Genomic_DNA"/>
</dbReference>
<dbReference type="AlphaFoldDB" id="A0A437UHX9"/>
<evidence type="ECO:0000256" key="1">
    <source>
        <dbReference type="ARBA" id="ARBA00004496"/>
    </source>
</evidence>
<dbReference type="GO" id="GO:0016020">
    <property type="term" value="C:membrane"/>
    <property type="evidence" value="ECO:0007669"/>
    <property type="project" value="InterPro"/>
</dbReference>
<dbReference type="InterPro" id="IPR004701">
    <property type="entry name" value="PTS_EIIA_man-typ"/>
</dbReference>
<comment type="caution">
    <text evidence="9">The sequence shown here is derived from an EMBL/GenBank/DDBJ whole genome shotgun (WGS) entry which is preliminary data.</text>
</comment>
<evidence type="ECO:0000256" key="2">
    <source>
        <dbReference type="ARBA" id="ARBA00022448"/>
    </source>
</evidence>
<gene>
    <name evidence="9" type="ORF">EK398_22445</name>
</gene>
<evidence type="ECO:0000259" key="8">
    <source>
        <dbReference type="PROSITE" id="PS51096"/>
    </source>
</evidence>
<dbReference type="InterPro" id="IPR033887">
    <property type="entry name" value="PTS_IIA_man"/>
</dbReference>
<dbReference type="SUPFAM" id="SSF53062">
    <property type="entry name" value="PTS system fructose IIA component-like"/>
    <property type="match status" value="1"/>
</dbReference>
<dbReference type="PANTHER" id="PTHR33799:SF1">
    <property type="entry name" value="PTS SYSTEM MANNOSE-SPECIFIC EIIAB COMPONENT-RELATED"/>
    <property type="match status" value="1"/>
</dbReference>
<accession>A0A437UHX9</accession>
<keyword evidence="6" id="KW-0598">Phosphotransferase system</keyword>
<dbReference type="Proteomes" id="UP000288388">
    <property type="component" value="Unassembled WGS sequence"/>
</dbReference>
<keyword evidence="2" id="KW-0813">Transport</keyword>
<evidence type="ECO:0000313" key="9">
    <source>
        <dbReference type="EMBL" id="RVU93195.1"/>
    </source>
</evidence>
<protein>
    <submittedName>
        <fullName evidence="9">PTS sugar transporter subunit IIA</fullName>
    </submittedName>
</protein>
<dbReference type="InterPro" id="IPR051471">
    <property type="entry name" value="Bacterial_PTS_sugar_comp"/>
</dbReference>
<dbReference type="GO" id="GO:0005737">
    <property type="term" value="C:cytoplasm"/>
    <property type="evidence" value="ECO:0007669"/>
    <property type="project" value="UniProtKB-SubCell"/>
</dbReference>
<sequence length="166" mass="18747">MIEPTFIKVGTGIAYIKVNRKKGINHMKKILIATHGHLASGFLSSTQLLTGQVQEITVINAYVDECDFEQELKVFVNQVNEQDQIFVFTDLFGGSVNQKITKTFLEKEIAVTVLSGFNLPILLEIVLATKELTNEDVQTLVNKCQQELKMTILDEVHVVNEEEDFF</sequence>
<evidence type="ECO:0000256" key="5">
    <source>
        <dbReference type="ARBA" id="ARBA00022679"/>
    </source>
</evidence>
<dbReference type="Gene3D" id="3.40.50.510">
    <property type="entry name" value="Phosphotransferase system, mannose-type IIA component"/>
    <property type="match status" value="1"/>
</dbReference>
<keyword evidence="5" id="KW-0808">Transferase</keyword>
<proteinExistence type="predicted"/>
<evidence type="ECO:0000256" key="3">
    <source>
        <dbReference type="ARBA" id="ARBA00022490"/>
    </source>
</evidence>
<keyword evidence="4 9" id="KW-0762">Sugar transport</keyword>
<evidence type="ECO:0000256" key="7">
    <source>
        <dbReference type="ARBA" id="ARBA00022777"/>
    </source>
</evidence>
<dbReference type="CDD" id="cd00006">
    <property type="entry name" value="PTS_IIA_man"/>
    <property type="match status" value="1"/>
</dbReference>
<evidence type="ECO:0000313" key="10">
    <source>
        <dbReference type="Proteomes" id="UP000288388"/>
    </source>
</evidence>
<reference evidence="9 10" key="1">
    <citation type="submission" date="2018-12" db="EMBL/GenBank/DDBJ databases">
        <title>A novel vanA-carrying plasmid in a clinical isolate of Enterococcus avium.</title>
        <authorList>
            <person name="Bernasconi O.J."/>
            <person name="Luzzaro F."/>
            <person name="Endimiani A."/>
        </authorList>
    </citation>
    <scope>NUCLEOTIDE SEQUENCE [LARGE SCALE GENOMIC DNA]</scope>
    <source>
        <strain evidence="9 10">LC0559/18</strain>
    </source>
</reference>
<dbReference type="PROSITE" id="PS51096">
    <property type="entry name" value="PTS_EIIA_TYPE_4"/>
    <property type="match status" value="1"/>
</dbReference>
<organism evidence="9 10">
    <name type="scientific">Enterococcus avium</name>
    <name type="common">Streptococcus avium</name>
    <dbReference type="NCBI Taxonomy" id="33945"/>
    <lineage>
        <taxon>Bacteria</taxon>
        <taxon>Bacillati</taxon>
        <taxon>Bacillota</taxon>
        <taxon>Bacilli</taxon>
        <taxon>Lactobacillales</taxon>
        <taxon>Enterococcaceae</taxon>
        <taxon>Enterococcus</taxon>
    </lineage>
</organism>
<dbReference type="GO" id="GO:0016301">
    <property type="term" value="F:kinase activity"/>
    <property type="evidence" value="ECO:0007669"/>
    <property type="project" value="UniProtKB-KW"/>
</dbReference>